<dbReference type="Proteomes" id="UP000320585">
    <property type="component" value="Chromosome"/>
</dbReference>
<keyword evidence="1" id="KW-0472">Membrane</keyword>
<protein>
    <submittedName>
        <fullName evidence="2">Uncharacterized protein</fullName>
    </submittedName>
</protein>
<feature type="transmembrane region" description="Helical" evidence="1">
    <location>
        <begin position="239"/>
        <end position="264"/>
    </location>
</feature>
<feature type="transmembrane region" description="Helical" evidence="1">
    <location>
        <begin position="450"/>
        <end position="474"/>
    </location>
</feature>
<evidence type="ECO:0000313" key="2">
    <source>
        <dbReference type="EMBL" id="BBK25331.1"/>
    </source>
</evidence>
<evidence type="ECO:0000313" key="3">
    <source>
        <dbReference type="Proteomes" id="UP000320585"/>
    </source>
</evidence>
<dbReference type="AlphaFoldDB" id="A0A8D5A601"/>
<sequence length="532" mass="60605">MPYLTIHGRLGRASLFGGIPLGIAIWYTIKIFRMDDQELLRSALDPVLALSDIPFLVLFAFIGFALMQSLVQLLLCVRILPHKSLGRKWFPVLAGTMFLYDLIFLLAFYPAPGMNDTVFMMDNPKYAGVQFPWLYSLIYGYGAEAARKLFGTREVSIFILSCLQLAVISAVLTRFSFWVKEHVDENAGYILYLYFLLFPMSGNYAIAAVRDGLFSAALLVWMWLFITKRKEKWERGRYILLTAAALGLMLLRSNGAAAAVLMAAFLMYHNPSWKKILAVILCCLVISIVPGRMILHEMNEEPLFQESMGIPLQQMGRVLALDGSRSESTVLLMDHLLPEENWKNDYQPYTVDYVKWNDDFRRGWLNDHKKEFLLAWADTGLKNPRLYLEGWMTQTYGLWSLIPGAYDVQSRFGWALTDENTKHMLPADNDRMAVGNFPMPSRLKSFLANFQYAGSQFLGAGFAFWLTILLSAAFYADRRSWCILAALPLLLNTATLLAATPAGYAFRYSFAYVWGLPVLLILLFLRPEKEEL</sequence>
<name>A0A8D5A601_9FIRM</name>
<feature type="transmembrane region" description="Helical" evidence="1">
    <location>
        <begin position="276"/>
        <end position="295"/>
    </location>
</feature>
<feature type="transmembrane region" description="Helical" evidence="1">
    <location>
        <begin position="481"/>
        <end position="499"/>
    </location>
</feature>
<feature type="transmembrane region" description="Helical" evidence="1">
    <location>
        <begin position="212"/>
        <end position="227"/>
    </location>
</feature>
<evidence type="ECO:0000256" key="1">
    <source>
        <dbReference type="SAM" id="Phobius"/>
    </source>
</evidence>
<feature type="transmembrane region" description="Helical" evidence="1">
    <location>
        <begin position="157"/>
        <end position="177"/>
    </location>
</feature>
<feature type="transmembrane region" description="Helical" evidence="1">
    <location>
        <begin position="505"/>
        <end position="525"/>
    </location>
</feature>
<feature type="transmembrane region" description="Helical" evidence="1">
    <location>
        <begin position="12"/>
        <end position="33"/>
    </location>
</feature>
<keyword evidence="1" id="KW-0812">Transmembrane</keyword>
<dbReference type="OrthoDB" id="3035992at2"/>
<dbReference type="InterPro" id="IPR046062">
    <property type="entry name" value="DUF6020"/>
</dbReference>
<gene>
    <name evidence="2" type="ORF">Dia5BBH33_12660</name>
</gene>
<reference evidence="3" key="1">
    <citation type="submission" date="2019-05" db="EMBL/GenBank/DDBJ databases">
        <title>Complete genome sequencing of Dialister sp. strain 5BBH33.</title>
        <authorList>
            <person name="Sakamoto M."/>
            <person name="Murakami T."/>
            <person name="Mori H."/>
        </authorList>
    </citation>
    <scope>NUCLEOTIDE SEQUENCE [LARGE SCALE GENOMIC DNA]</scope>
    <source>
        <strain evidence="3">5BBH33</strain>
    </source>
</reference>
<proteinExistence type="predicted"/>
<accession>A0A8D5A601</accession>
<organism evidence="2 3">
    <name type="scientific">Dialister hominis</name>
    <dbReference type="NCBI Taxonomy" id="2582419"/>
    <lineage>
        <taxon>Bacteria</taxon>
        <taxon>Bacillati</taxon>
        <taxon>Bacillota</taxon>
        <taxon>Negativicutes</taxon>
        <taxon>Veillonellales</taxon>
        <taxon>Veillonellaceae</taxon>
        <taxon>Dialister</taxon>
    </lineage>
</organism>
<dbReference type="KEGG" id="dho:Dia5BBH33_12660"/>
<keyword evidence="1" id="KW-1133">Transmembrane helix</keyword>
<dbReference type="EMBL" id="AP019697">
    <property type="protein sequence ID" value="BBK25331.1"/>
    <property type="molecule type" value="Genomic_DNA"/>
</dbReference>
<dbReference type="RefSeq" id="WP_108850816.1">
    <property type="nucleotide sequence ID" value="NZ_AP019697.1"/>
</dbReference>
<dbReference type="Pfam" id="PF19484">
    <property type="entry name" value="DUF6020"/>
    <property type="match status" value="1"/>
</dbReference>
<dbReference type="GeneID" id="92716491"/>
<feature type="transmembrane region" description="Helical" evidence="1">
    <location>
        <begin position="53"/>
        <end position="77"/>
    </location>
</feature>
<keyword evidence="3" id="KW-1185">Reference proteome</keyword>
<feature type="transmembrane region" description="Helical" evidence="1">
    <location>
        <begin position="89"/>
        <end position="111"/>
    </location>
</feature>